<dbReference type="InterPro" id="IPR036388">
    <property type="entry name" value="WH-like_DNA-bd_sf"/>
</dbReference>
<dbReference type="Gene3D" id="1.10.10.10">
    <property type="entry name" value="Winged helix-like DNA-binding domain superfamily/Winged helix DNA-binding domain"/>
    <property type="match status" value="1"/>
</dbReference>
<dbReference type="PANTHER" id="PTHR48111">
    <property type="entry name" value="REGULATOR OF RPOS"/>
    <property type="match status" value="1"/>
</dbReference>
<evidence type="ECO:0000259" key="9">
    <source>
        <dbReference type="PROSITE" id="PS51755"/>
    </source>
</evidence>
<dbReference type="InterPro" id="IPR001789">
    <property type="entry name" value="Sig_transdc_resp-reg_receiver"/>
</dbReference>
<accession>A0A518ETS3</accession>
<evidence type="ECO:0000256" key="2">
    <source>
        <dbReference type="ARBA" id="ARBA00023012"/>
    </source>
</evidence>
<evidence type="ECO:0000313" key="11">
    <source>
        <dbReference type="Proteomes" id="UP000320390"/>
    </source>
</evidence>
<feature type="modified residue" description="4-aspartylphosphate" evidence="6">
    <location>
        <position position="52"/>
    </location>
</feature>
<dbReference type="AlphaFoldDB" id="A0A518ETS3"/>
<evidence type="ECO:0000256" key="7">
    <source>
        <dbReference type="PROSITE-ProRule" id="PRU01091"/>
    </source>
</evidence>
<dbReference type="Pfam" id="PF00486">
    <property type="entry name" value="Trans_reg_C"/>
    <property type="match status" value="1"/>
</dbReference>
<keyword evidence="1 6" id="KW-0597">Phosphoprotein</keyword>
<dbReference type="SUPFAM" id="SSF52172">
    <property type="entry name" value="CheY-like"/>
    <property type="match status" value="1"/>
</dbReference>
<dbReference type="Gene3D" id="6.10.250.690">
    <property type="match status" value="1"/>
</dbReference>
<keyword evidence="3" id="KW-0805">Transcription regulation</keyword>
<evidence type="ECO:0000256" key="6">
    <source>
        <dbReference type="PROSITE-ProRule" id="PRU00169"/>
    </source>
</evidence>
<dbReference type="GO" id="GO:0005829">
    <property type="term" value="C:cytosol"/>
    <property type="evidence" value="ECO:0007669"/>
    <property type="project" value="TreeGrafter"/>
</dbReference>
<dbReference type="Proteomes" id="UP000320390">
    <property type="component" value="Chromosome"/>
</dbReference>
<dbReference type="Pfam" id="PF00072">
    <property type="entry name" value="Response_reg"/>
    <property type="match status" value="1"/>
</dbReference>
<dbReference type="SMART" id="SM00862">
    <property type="entry name" value="Trans_reg_C"/>
    <property type="match status" value="1"/>
</dbReference>
<feature type="DNA-binding region" description="OmpR/PhoB-type" evidence="7">
    <location>
        <begin position="133"/>
        <end position="236"/>
    </location>
</feature>
<dbReference type="PROSITE" id="PS51755">
    <property type="entry name" value="OMPR_PHOB"/>
    <property type="match status" value="1"/>
</dbReference>
<evidence type="ECO:0000256" key="5">
    <source>
        <dbReference type="ARBA" id="ARBA00023163"/>
    </source>
</evidence>
<evidence type="ECO:0000256" key="1">
    <source>
        <dbReference type="ARBA" id="ARBA00022553"/>
    </source>
</evidence>
<dbReference type="EMBL" id="CP036434">
    <property type="protein sequence ID" value="QDV07483.1"/>
    <property type="molecule type" value="Genomic_DNA"/>
</dbReference>
<proteinExistence type="predicted"/>
<dbReference type="CDD" id="cd17574">
    <property type="entry name" value="REC_OmpR"/>
    <property type="match status" value="1"/>
</dbReference>
<dbReference type="SUPFAM" id="SSF46894">
    <property type="entry name" value="C-terminal effector domain of the bipartite response regulators"/>
    <property type="match status" value="1"/>
</dbReference>
<keyword evidence="11" id="KW-1185">Reference proteome</keyword>
<dbReference type="GO" id="GO:0032993">
    <property type="term" value="C:protein-DNA complex"/>
    <property type="evidence" value="ECO:0007669"/>
    <property type="project" value="TreeGrafter"/>
</dbReference>
<evidence type="ECO:0000313" key="10">
    <source>
        <dbReference type="EMBL" id="QDV07483.1"/>
    </source>
</evidence>
<sequence length="243" mass="27404">MTRVLVIEDELSIRMPLVDVLRARGYEVLEAGDGERGLALALREDPDAILLDLMLPGRDGFSVLRALREDRLTATVLILSARGSEMDRIQGFEYGADDYVVKPFSIAEVLARLKAALARKGGATPGIGEVEDVRTASFGKVHVDFEAYSLVNDGVRHGLSRREMDLLRYFLRHDGETLERIRLIDDVWGVPDDDEKAPTLRTVDNHVLRLRKKIELAPEDPRHLLTIHRVGYRFLRRGQTEAP</sequence>
<dbReference type="SMART" id="SM00448">
    <property type="entry name" value="REC"/>
    <property type="match status" value="1"/>
</dbReference>
<organism evidence="10 11">
    <name type="scientific">Saltatorellus ferox</name>
    <dbReference type="NCBI Taxonomy" id="2528018"/>
    <lineage>
        <taxon>Bacteria</taxon>
        <taxon>Pseudomonadati</taxon>
        <taxon>Planctomycetota</taxon>
        <taxon>Planctomycetia</taxon>
        <taxon>Planctomycetia incertae sedis</taxon>
        <taxon>Saltatorellus</taxon>
    </lineage>
</organism>
<dbReference type="PROSITE" id="PS50110">
    <property type="entry name" value="RESPONSE_REGULATORY"/>
    <property type="match status" value="1"/>
</dbReference>
<evidence type="ECO:0000259" key="8">
    <source>
        <dbReference type="PROSITE" id="PS50110"/>
    </source>
</evidence>
<evidence type="ECO:0000256" key="4">
    <source>
        <dbReference type="ARBA" id="ARBA00023125"/>
    </source>
</evidence>
<dbReference type="PANTHER" id="PTHR48111:SF1">
    <property type="entry name" value="TWO-COMPONENT RESPONSE REGULATOR ORR33"/>
    <property type="match status" value="1"/>
</dbReference>
<dbReference type="GO" id="GO:0000976">
    <property type="term" value="F:transcription cis-regulatory region binding"/>
    <property type="evidence" value="ECO:0007669"/>
    <property type="project" value="TreeGrafter"/>
</dbReference>
<dbReference type="RefSeq" id="WP_145198550.1">
    <property type="nucleotide sequence ID" value="NZ_CP036434.1"/>
</dbReference>
<evidence type="ECO:0000256" key="3">
    <source>
        <dbReference type="ARBA" id="ARBA00023015"/>
    </source>
</evidence>
<name>A0A518ETS3_9BACT</name>
<dbReference type="OrthoDB" id="272875at2"/>
<reference evidence="10 11" key="1">
    <citation type="submission" date="2019-02" db="EMBL/GenBank/DDBJ databases">
        <title>Deep-cultivation of Planctomycetes and their phenomic and genomic characterization uncovers novel biology.</title>
        <authorList>
            <person name="Wiegand S."/>
            <person name="Jogler M."/>
            <person name="Boedeker C."/>
            <person name="Pinto D."/>
            <person name="Vollmers J."/>
            <person name="Rivas-Marin E."/>
            <person name="Kohn T."/>
            <person name="Peeters S.H."/>
            <person name="Heuer A."/>
            <person name="Rast P."/>
            <person name="Oberbeckmann S."/>
            <person name="Bunk B."/>
            <person name="Jeske O."/>
            <person name="Meyerdierks A."/>
            <person name="Storesund J.E."/>
            <person name="Kallscheuer N."/>
            <person name="Luecker S."/>
            <person name="Lage O.M."/>
            <person name="Pohl T."/>
            <person name="Merkel B.J."/>
            <person name="Hornburger P."/>
            <person name="Mueller R.-W."/>
            <person name="Bruemmer F."/>
            <person name="Labrenz M."/>
            <person name="Spormann A.M."/>
            <person name="Op den Camp H."/>
            <person name="Overmann J."/>
            <person name="Amann R."/>
            <person name="Jetten M.S.M."/>
            <person name="Mascher T."/>
            <person name="Medema M.H."/>
            <person name="Devos D.P."/>
            <person name="Kaster A.-K."/>
            <person name="Ovreas L."/>
            <person name="Rohde M."/>
            <person name="Galperin M.Y."/>
            <person name="Jogler C."/>
        </authorList>
    </citation>
    <scope>NUCLEOTIDE SEQUENCE [LARGE SCALE GENOMIC DNA]</scope>
    <source>
        <strain evidence="10 11">Poly30</strain>
    </source>
</reference>
<dbReference type="InterPro" id="IPR039420">
    <property type="entry name" value="WalR-like"/>
</dbReference>
<dbReference type="InterPro" id="IPR016032">
    <property type="entry name" value="Sig_transdc_resp-reg_C-effctor"/>
</dbReference>
<protein>
    <submittedName>
        <fullName evidence="10">Sensory transduction protein regX3</fullName>
    </submittedName>
</protein>
<keyword evidence="4 7" id="KW-0238">DNA-binding</keyword>
<dbReference type="InterPro" id="IPR011006">
    <property type="entry name" value="CheY-like_superfamily"/>
</dbReference>
<feature type="domain" description="OmpR/PhoB-type" evidence="9">
    <location>
        <begin position="133"/>
        <end position="236"/>
    </location>
</feature>
<keyword evidence="2" id="KW-0902">Two-component regulatory system</keyword>
<gene>
    <name evidence="10" type="primary">regX3_3</name>
    <name evidence="10" type="ORF">Poly30_30090</name>
</gene>
<dbReference type="InterPro" id="IPR001867">
    <property type="entry name" value="OmpR/PhoB-type_DNA-bd"/>
</dbReference>
<dbReference type="Gene3D" id="3.40.50.2300">
    <property type="match status" value="1"/>
</dbReference>
<dbReference type="GO" id="GO:0000156">
    <property type="term" value="F:phosphorelay response regulator activity"/>
    <property type="evidence" value="ECO:0007669"/>
    <property type="project" value="TreeGrafter"/>
</dbReference>
<dbReference type="CDD" id="cd00383">
    <property type="entry name" value="trans_reg_C"/>
    <property type="match status" value="1"/>
</dbReference>
<feature type="domain" description="Response regulatory" evidence="8">
    <location>
        <begin position="3"/>
        <end position="117"/>
    </location>
</feature>
<keyword evidence="5" id="KW-0804">Transcription</keyword>
<dbReference type="GO" id="GO:0006355">
    <property type="term" value="P:regulation of DNA-templated transcription"/>
    <property type="evidence" value="ECO:0007669"/>
    <property type="project" value="InterPro"/>
</dbReference>